<gene>
    <name evidence="5" type="ORF">LLEC1_01794</name>
</gene>
<evidence type="ECO:0000313" key="5">
    <source>
        <dbReference type="EMBL" id="OAR01858.1"/>
    </source>
</evidence>
<dbReference type="PANTHER" id="PTHR24198:SF165">
    <property type="entry name" value="ANKYRIN REPEAT-CONTAINING PROTEIN-RELATED"/>
    <property type="match status" value="1"/>
</dbReference>
<keyword evidence="2 3" id="KW-0040">ANK repeat</keyword>
<dbReference type="Gene3D" id="3.40.50.1580">
    <property type="entry name" value="Nucleoside phosphorylase domain"/>
    <property type="match status" value="1"/>
</dbReference>
<dbReference type="OMA" id="ANTEPKC"/>
<dbReference type="InterPro" id="IPR027417">
    <property type="entry name" value="P-loop_NTPase"/>
</dbReference>
<feature type="repeat" description="ANK" evidence="3">
    <location>
        <begin position="790"/>
        <end position="822"/>
    </location>
</feature>
<evidence type="ECO:0000256" key="3">
    <source>
        <dbReference type="PROSITE-ProRule" id="PRU00023"/>
    </source>
</evidence>
<dbReference type="InterPro" id="IPR036770">
    <property type="entry name" value="Ankyrin_rpt-contain_sf"/>
</dbReference>
<feature type="repeat" description="ANK" evidence="3">
    <location>
        <begin position="1144"/>
        <end position="1176"/>
    </location>
</feature>
<feature type="repeat" description="ANK" evidence="3">
    <location>
        <begin position="1010"/>
        <end position="1042"/>
    </location>
</feature>
<dbReference type="Gene3D" id="3.40.50.300">
    <property type="entry name" value="P-loop containing nucleotide triphosphate hydrolases"/>
    <property type="match status" value="1"/>
</dbReference>
<name>A0A179IGW5_CORDF</name>
<dbReference type="PANTHER" id="PTHR24198">
    <property type="entry name" value="ANKYRIN REPEAT AND PROTEIN KINASE DOMAIN-CONTAINING PROTEIN"/>
    <property type="match status" value="1"/>
</dbReference>
<feature type="repeat" description="ANK" evidence="3">
    <location>
        <begin position="856"/>
        <end position="888"/>
    </location>
</feature>
<feature type="repeat" description="ANK" evidence="3">
    <location>
        <begin position="889"/>
        <end position="921"/>
    </location>
</feature>
<evidence type="ECO:0000256" key="4">
    <source>
        <dbReference type="SAM" id="MobiDB-lite"/>
    </source>
</evidence>
<dbReference type="SUPFAM" id="SSF52540">
    <property type="entry name" value="P-loop containing nucleoside triphosphate hydrolases"/>
    <property type="match status" value="1"/>
</dbReference>
<dbReference type="PRINTS" id="PR01415">
    <property type="entry name" value="ANKYRIN"/>
</dbReference>
<protein>
    <submittedName>
        <fullName evidence="5">Uncharacterized protein</fullName>
    </submittedName>
</protein>
<comment type="caution">
    <text evidence="5">The sequence shown here is derived from an EMBL/GenBank/DDBJ whole genome shotgun (WGS) entry which is preliminary data.</text>
</comment>
<dbReference type="SUPFAM" id="SSF48403">
    <property type="entry name" value="Ankyrin repeat"/>
    <property type="match status" value="1"/>
</dbReference>
<organism evidence="5 6">
    <name type="scientific">Cordyceps confragosa</name>
    <name type="common">Lecanicillium lecanii</name>
    <dbReference type="NCBI Taxonomy" id="2714763"/>
    <lineage>
        <taxon>Eukaryota</taxon>
        <taxon>Fungi</taxon>
        <taxon>Dikarya</taxon>
        <taxon>Ascomycota</taxon>
        <taxon>Pezizomycotina</taxon>
        <taxon>Sordariomycetes</taxon>
        <taxon>Hypocreomycetidae</taxon>
        <taxon>Hypocreales</taxon>
        <taxon>Cordycipitaceae</taxon>
        <taxon>Akanthomyces</taxon>
    </lineage>
</organism>
<dbReference type="SUPFAM" id="SSF53167">
    <property type="entry name" value="Purine and uridine phosphorylases"/>
    <property type="match status" value="1"/>
</dbReference>
<keyword evidence="6" id="KW-1185">Reference proteome</keyword>
<dbReference type="InterPro" id="IPR035994">
    <property type="entry name" value="Nucleoside_phosphorylase_sf"/>
</dbReference>
<dbReference type="PROSITE" id="PS50088">
    <property type="entry name" value="ANK_REPEAT"/>
    <property type="match status" value="10"/>
</dbReference>
<dbReference type="SMART" id="SM00248">
    <property type="entry name" value="ANK"/>
    <property type="match status" value="11"/>
</dbReference>
<feature type="region of interest" description="Disordered" evidence="4">
    <location>
        <begin position="1172"/>
        <end position="1197"/>
    </location>
</feature>
<reference evidence="5 6" key="1">
    <citation type="submission" date="2016-03" db="EMBL/GenBank/DDBJ databases">
        <title>Fine-scale spatial genetic structure of a fungal parasite of coffee scale insects.</title>
        <authorList>
            <person name="Jackson D."/>
            <person name="Zemenick K.A."/>
            <person name="Malloure B."/>
            <person name="Quandt C.A."/>
            <person name="James T.Y."/>
        </authorList>
    </citation>
    <scope>NUCLEOTIDE SEQUENCE [LARGE SCALE GENOMIC DNA]</scope>
    <source>
        <strain evidence="5 6">UM487</strain>
    </source>
</reference>
<feature type="repeat" description="ANK" evidence="3">
    <location>
        <begin position="945"/>
        <end position="977"/>
    </location>
</feature>
<evidence type="ECO:0000256" key="1">
    <source>
        <dbReference type="ARBA" id="ARBA00022737"/>
    </source>
</evidence>
<dbReference type="GO" id="GO:0003824">
    <property type="term" value="F:catalytic activity"/>
    <property type="evidence" value="ECO:0007669"/>
    <property type="project" value="InterPro"/>
</dbReference>
<dbReference type="InterPro" id="IPR002110">
    <property type="entry name" value="Ankyrin_rpt"/>
</dbReference>
<evidence type="ECO:0000256" key="2">
    <source>
        <dbReference type="ARBA" id="ARBA00023043"/>
    </source>
</evidence>
<dbReference type="Gene3D" id="1.25.40.20">
    <property type="entry name" value="Ankyrin repeat-containing domain"/>
    <property type="match status" value="4"/>
</dbReference>
<sequence length="1212" mass="132683">MKELDPALYTIAWIAPLEIEAKAALHMLDHHHKGRFPTSRGDDYIYQAGDINGHNVIVATLPVGQEYGTGSAAALASQIKKFFPNLWVGLLVGVAAGVPNLARNPPVDIRLGDVLVGLAIGDSAGLIAYDLGKETADGFQLLRYGHVLASTEPEDIFYDTNDDGTEGIKTREKRAANRRTRVWYGSIGSGDKLSKNARVRNELRDKYNIIGLEMEAAGTMNRIPVGVIRGVCDYGDERKNKQWQPYAAAMAAAFAKAVLLELGPGSGAQGDIRPQLRRGMILCELPAKSERFFGRQKEISEIEASLRIPSNGLAGVVLCGISGSGKTQLALEFVTRNADKFSVTLWIDAGSRSSVEESLRTCASRLRQEMPEFRYDEGSSSPLPSVLEWLRTTPGKNWLVIIDSADDFIANNKLLTSFKAMKHGAICVISTHKAVAKFVGLKQVLIGRLDLAASQALIQWRAFEDDRNQSHDVCDALRRAAKVIDGFPLALELAGILIHEGVVPLREFAETFSSRYRRLTQHRVDPGMWLWDKGDTLFTVFEDLYKSLTGRHSNAGIFLTLCAVYGPRSIPTCLLRDITFASDDDTWNQLRTLLHDDLELNSTIDELCKVFLAKKQQTSQLHVVSISLHPSVCQWRFETLGEQKADWVIQAAFGLMVHVKSTSARQQRAKAVEHSTDAAHRLFNHFDRCLNAIWTYVDARHLEPDELLCGLATSCGRTGDLDEAEEALQSAWTMAESVYGHESDESIKINSQLKDIQEKAARERQHRKRVIIASTGRKLQSADAASNGEDNGSPIWQAARGEREEIGELLLDKGFNVETKDDQGQTALCWAARYGQDSIVQILLEKGADIEAKVRNGWTPLWLAVLAKHEVTARLLLANGADTEARDLHGRTPLFWAIITQIEAIARLLIQNGADAEAKDNYGITALLCAAGCREISLSLVVEKNGSTALLRATRDENTAIIQLLLEKGADIEGSETSMTPLHCASESGLGFTAELLLDKGADIEARNTDGQTPLWLAVSAQHDGIVQLLLNRGANTEPKCEGGTPLSMAMASEKGAMAQLLLKNGADIEAKVDGDGYTPLIPAVASADGAPIQQLLDKAAIIEAKANVNSYTPLILAAASGQDTMVRLLLDHGADMEAKDQAWGQKPLWWAANGGHTSTVKLLRERSTDMDAKNNDGETLASGADPGTAPLRNTTPRRRFWQGLRINRQKE</sequence>
<accession>A0A179IGW5</accession>
<feature type="repeat" description="ANK" evidence="3">
    <location>
        <begin position="1042"/>
        <end position="1074"/>
    </location>
</feature>
<dbReference type="OrthoDB" id="1658288at2759"/>
<dbReference type="GO" id="GO:0009116">
    <property type="term" value="P:nucleoside metabolic process"/>
    <property type="evidence" value="ECO:0007669"/>
    <property type="project" value="InterPro"/>
</dbReference>
<evidence type="ECO:0000313" key="6">
    <source>
        <dbReference type="Proteomes" id="UP000243081"/>
    </source>
</evidence>
<dbReference type="EMBL" id="LUKN01000956">
    <property type="protein sequence ID" value="OAR01858.1"/>
    <property type="molecule type" value="Genomic_DNA"/>
</dbReference>
<dbReference type="Pfam" id="PF00023">
    <property type="entry name" value="Ank"/>
    <property type="match status" value="1"/>
</dbReference>
<dbReference type="PROSITE" id="PS50297">
    <property type="entry name" value="ANK_REP_REGION"/>
    <property type="match status" value="8"/>
</dbReference>
<dbReference type="GO" id="GO:0043531">
    <property type="term" value="F:ADP binding"/>
    <property type="evidence" value="ECO:0007669"/>
    <property type="project" value="InterPro"/>
</dbReference>
<feature type="repeat" description="ANK" evidence="3">
    <location>
        <begin position="823"/>
        <end position="855"/>
    </location>
</feature>
<proteinExistence type="predicted"/>
<dbReference type="AlphaFoldDB" id="A0A179IGW5"/>
<dbReference type="Proteomes" id="UP000243081">
    <property type="component" value="Unassembled WGS sequence"/>
</dbReference>
<dbReference type="Pfam" id="PF12796">
    <property type="entry name" value="Ank_2"/>
    <property type="match status" value="4"/>
</dbReference>
<keyword evidence="1" id="KW-0677">Repeat</keyword>
<feature type="repeat" description="ANK" evidence="3">
    <location>
        <begin position="1110"/>
        <end position="1142"/>
    </location>
</feature>
<feature type="repeat" description="ANK" evidence="3">
    <location>
        <begin position="977"/>
        <end position="1009"/>
    </location>
</feature>